<feature type="region of interest" description="Disordered" evidence="11">
    <location>
        <begin position="509"/>
        <end position="558"/>
    </location>
</feature>
<dbReference type="InterPro" id="IPR001757">
    <property type="entry name" value="P_typ_ATPase"/>
</dbReference>
<comment type="subcellular location">
    <subcellularLocation>
        <location evidence="1">Cell membrane</location>
        <topology evidence="1">Multi-pass membrane protein</topology>
    </subcellularLocation>
</comment>
<keyword evidence="8 12" id="KW-1133">Transmembrane helix</keyword>
<feature type="transmembrane region" description="Helical" evidence="12">
    <location>
        <begin position="63"/>
        <end position="85"/>
    </location>
</feature>
<dbReference type="Pfam" id="PF00689">
    <property type="entry name" value="Cation_ATPase_C"/>
    <property type="match status" value="1"/>
</dbReference>
<dbReference type="OrthoDB" id="9814270at2"/>
<keyword evidence="14" id="KW-0378">Hydrolase</keyword>
<evidence type="ECO:0000256" key="3">
    <source>
        <dbReference type="ARBA" id="ARBA00022475"/>
    </source>
</evidence>
<keyword evidence="5" id="KW-0547">Nucleotide-binding</keyword>
<dbReference type="SFLD" id="SFLDS00003">
    <property type="entry name" value="Haloacid_Dehalogenase"/>
    <property type="match status" value="1"/>
</dbReference>
<evidence type="ECO:0000256" key="1">
    <source>
        <dbReference type="ARBA" id="ARBA00004651"/>
    </source>
</evidence>
<dbReference type="SUPFAM" id="SSF56784">
    <property type="entry name" value="HAD-like"/>
    <property type="match status" value="1"/>
</dbReference>
<evidence type="ECO:0000256" key="10">
    <source>
        <dbReference type="ARBA" id="ARBA00049360"/>
    </source>
</evidence>
<comment type="caution">
    <text evidence="14">The sequence shown here is derived from an EMBL/GenBank/DDBJ whole genome shotgun (WGS) entry which is preliminary data.</text>
</comment>
<dbReference type="PANTHER" id="PTHR43294">
    <property type="entry name" value="SODIUM/POTASSIUM-TRANSPORTING ATPASE SUBUNIT ALPHA"/>
    <property type="match status" value="1"/>
</dbReference>
<dbReference type="Pfam" id="PF00702">
    <property type="entry name" value="Hydrolase"/>
    <property type="match status" value="1"/>
</dbReference>
<dbReference type="GO" id="GO:0019829">
    <property type="term" value="F:ATPase-coupled monoatomic cation transmembrane transporter activity"/>
    <property type="evidence" value="ECO:0007669"/>
    <property type="project" value="TreeGrafter"/>
</dbReference>
<dbReference type="Pfam" id="PF00122">
    <property type="entry name" value="E1-E2_ATPase"/>
    <property type="match status" value="1"/>
</dbReference>
<dbReference type="InterPro" id="IPR006068">
    <property type="entry name" value="ATPase_P-typ_cation-transptr_C"/>
</dbReference>
<feature type="transmembrane region" description="Helical" evidence="12">
    <location>
        <begin position="1031"/>
        <end position="1050"/>
    </location>
</feature>
<name>A0A087EBL2_9BIFI</name>
<sequence>MRTLTARASGYSMDEISALDAEDVYRALKTSEDGLSQSQAEILLASHGKNVIEEEEKTPVIFVFLRCFTHLMALLLWAAGAVAFLANMRELGIAVWMVNIINGVFSFWQEYKAGKAAEALRKMLPQYATVIREGQECKVPAEELVPGDVFVLEEGDSISADARLVQCSDLQVNQSTLNGESTPVRKSAEAIDADGAAGQPAAQIPNLVFAGTSVVRGNARAVVVYTGMNTKFGTIARLTQNVEDTGSPLQHELNRLTRQITILAMCIGAVFFTLDVVFVHSQLAVAFIFALGMMVAFIPEGLLPTVTLALAMAVQRMSKRNALVKKLSSVESLGSTSVICTDKTGTLTQNEMTVEYLWTPDREYQVTGGGYAPQGEIRSEGRRWLAADDEGLRRLVTAAALCNDARLGPAAVPVADGVEAAGNSADSTSSRKGDVDDNADSRDDGDDGNTGRSVGVGDDGNKSDEMNGNAGHNVNATDAHTNVDNGGEDSKIETVKVAGAVDAAAAAVAGNIGDDDGDTNEDGDGTAEADDNGNGVQGGAANTGPAEGKTDNESAVSTARRQVYGDPTEACLLVACEKAGLSPEREAKRMPRKHELPFDPQRKRMTVICADADTDARGDGGDGAGLIAFTKGAPNEIVALATRVRIGGKDVAMSDEQRTAIMAANDAYADRGLRVLAVACRAVSEQEMDDNNRDSGNSNKKRGTGDGVSVSNDGNSNKICAADAADLTGIGSSGTVKTGDKGDGAETKNAGKSDAANALGTNASVAADDAGIAALCTPERIERDLTFLGLEVMVDPPRPEVAQAVQTCHRAGIRIIMITGDYGRTALAIARRIGIVRDKHARVVSGTELEAMSDDELTAALRGEIIFARMAPEQKLRIVGCLQDMGDIVAVTGDGVNDAPALKKADVGVAMGITGTDVAKEAADIILTDDNFASIVDAIEEGRAVYANIRRFLLYILNSNVPEAVPSAVYLFSGGLVPLPMTTMQILTIDLGTDMIPALGLGTEPPEDDIMRQPPRNPNERLLNRAIVLKAFFWYGLLGTAASMLGYFFVNMLNGWPGVPLAGLGNDLDPVYVAATTMTLASIVFAQIGMVWNCRSDTRSVFSIGPFSNTTITIGIAVEIVLILAIINVPILQGVFHTAPLHGAEYLYLVVIPVVVVGLEELRRLIVRRVGAGTGASVSANAGATADGA</sequence>
<comment type="catalytic activity">
    <reaction evidence="10">
        <text>ATP + H2O = ADP + phosphate + H(+)</text>
        <dbReference type="Rhea" id="RHEA:13065"/>
        <dbReference type="ChEBI" id="CHEBI:15377"/>
        <dbReference type="ChEBI" id="CHEBI:15378"/>
        <dbReference type="ChEBI" id="CHEBI:30616"/>
        <dbReference type="ChEBI" id="CHEBI:43474"/>
        <dbReference type="ChEBI" id="CHEBI:456216"/>
    </reaction>
</comment>
<dbReference type="SUPFAM" id="SSF81653">
    <property type="entry name" value="Calcium ATPase, transduction domain A"/>
    <property type="match status" value="1"/>
</dbReference>
<evidence type="ECO:0000256" key="2">
    <source>
        <dbReference type="ARBA" id="ARBA00005675"/>
    </source>
</evidence>
<dbReference type="InterPro" id="IPR023299">
    <property type="entry name" value="ATPase_P-typ_cyto_dom_N"/>
</dbReference>
<reference evidence="14 15" key="1">
    <citation type="submission" date="2014-03" db="EMBL/GenBank/DDBJ databases">
        <title>Genomics of Bifidobacteria.</title>
        <authorList>
            <person name="Ventura M."/>
            <person name="Milani C."/>
            <person name="Lugli G.A."/>
        </authorList>
    </citation>
    <scope>NUCLEOTIDE SEQUENCE [LARGE SCALE GENOMIC DNA]</scope>
    <source>
        <strain evidence="14 15">LMG 11597</strain>
    </source>
</reference>
<dbReference type="Pfam" id="PF13246">
    <property type="entry name" value="Cation_ATPase"/>
    <property type="match status" value="1"/>
</dbReference>
<dbReference type="Gene3D" id="2.70.150.10">
    <property type="entry name" value="Calcium-transporting ATPase, cytoplasmic transduction domain A"/>
    <property type="match status" value="1"/>
</dbReference>
<dbReference type="Pfam" id="PF00690">
    <property type="entry name" value="Cation_ATPase_N"/>
    <property type="match status" value="1"/>
</dbReference>
<dbReference type="InterPro" id="IPR008250">
    <property type="entry name" value="ATPase_P-typ_transduc_dom_A_sf"/>
</dbReference>
<dbReference type="Proteomes" id="UP000029055">
    <property type="component" value="Unassembled WGS sequence"/>
</dbReference>
<dbReference type="SFLD" id="SFLDF00027">
    <property type="entry name" value="p-type_atpase"/>
    <property type="match status" value="1"/>
</dbReference>
<feature type="compositionally biased region" description="Basic and acidic residues" evidence="11">
    <location>
        <begin position="738"/>
        <end position="751"/>
    </location>
</feature>
<dbReference type="SUPFAM" id="SSF81665">
    <property type="entry name" value="Calcium ATPase, transmembrane domain M"/>
    <property type="match status" value="1"/>
</dbReference>
<evidence type="ECO:0000256" key="6">
    <source>
        <dbReference type="ARBA" id="ARBA00022840"/>
    </source>
</evidence>
<feature type="transmembrane region" description="Helical" evidence="12">
    <location>
        <begin position="260"/>
        <end position="279"/>
    </location>
</feature>
<proteinExistence type="inferred from homology"/>
<dbReference type="NCBIfam" id="TIGR01494">
    <property type="entry name" value="ATPase_P-type"/>
    <property type="match status" value="2"/>
</dbReference>
<dbReference type="GO" id="GO:1902600">
    <property type="term" value="P:proton transmembrane transport"/>
    <property type="evidence" value="ECO:0007669"/>
    <property type="project" value="TreeGrafter"/>
</dbReference>
<feature type="region of interest" description="Disordered" evidence="11">
    <location>
        <begin position="420"/>
        <end position="488"/>
    </location>
</feature>
<feature type="compositionally biased region" description="Acidic residues" evidence="11">
    <location>
        <begin position="513"/>
        <end position="531"/>
    </location>
</feature>
<evidence type="ECO:0000313" key="15">
    <source>
        <dbReference type="Proteomes" id="UP000029055"/>
    </source>
</evidence>
<feature type="transmembrane region" description="Helical" evidence="12">
    <location>
        <begin position="1070"/>
        <end position="1092"/>
    </location>
</feature>
<dbReference type="GO" id="GO:0005886">
    <property type="term" value="C:plasma membrane"/>
    <property type="evidence" value="ECO:0007669"/>
    <property type="project" value="UniProtKB-SubCell"/>
</dbReference>
<keyword evidence="9 12" id="KW-0472">Membrane</keyword>
<dbReference type="SUPFAM" id="SSF81660">
    <property type="entry name" value="Metal cation-transporting ATPase, ATP-binding domain N"/>
    <property type="match status" value="2"/>
</dbReference>
<comment type="similarity">
    <text evidence="2">Belongs to the cation transport ATPase (P-type) (TC 3.A.3) family. Type IIA subfamily.</text>
</comment>
<feature type="compositionally biased region" description="Polar residues" evidence="11">
    <location>
        <begin position="470"/>
        <end position="484"/>
    </location>
</feature>
<dbReference type="SFLD" id="SFLDG00002">
    <property type="entry name" value="C1.7:_P-type_atpase_like"/>
    <property type="match status" value="1"/>
</dbReference>
<evidence type="ECO:0000256" key="11">
    <source>
        <dbReference type="SAM" id="MobiDB-lite"/>
    </source>
</evidence>
<feature type="region of interest" description="Disordered" evidence="11">
    <location>
        <begin position="686"/>
        <end position="713"/>
    </location>
</feature>
<feature type="region of interest" description="Disordered" evidence="11">
    <location>
        <begin position="731"/>
        <end position="755"/>
    </location>
</feature>
<evidence type="ECO:0000256" key="7">
    <source>
        <dbReference type="ARBA" id="ARBA00022967"/>
    </source>
</evidence>
<evidence type="ECO:0000256" key="4">
    <source>
        <dbReference type="ARBA" id="ARBA00022692"/>
    </source>
</evidence>
<evidence type="ECO:0000256" key="5">
    <source>
        <dbReference type="ARBA" id="ARBA00022741"/>
    </source>
</evidence>
<dbReference type="InterPro" id="IPR018303">
    <property type="entry name" value="ATPase_P-typ_P_site"/>
</dbReference>
<evidence type="ECO:0000256" key="8">
    <source>
        <dbReference type="ARBA" id="ARBA00022989"/>
    </source>
</evidence>
<dbReference type="InterPro" id="IPR023298">
    <property type="entry name" value="ATPase_P-typ_TM_dom_sf"/>
</dbReference>
<evidence type="ECO:0000256" key="9">
    <source>
        <dbReference type="ARBA" id="ARBA00023136"/>
    </source>
</evidence>
<dbReference type="Gene3D" id="1.20.1110.10">
    <property type="entry name" value="Calcium-transporting ATPase, transmembrane domain"/>
    <property type="match status" value="2"/>
</dbReference>
<organism evidence="14 15">
    <name type="scientific">Bifidobacterium subtile</name>
    <dbReference type="NCBI Taxonomy" id="77635"/>
    <lineage>
        <taxon>Bacteria</taxon>
        <taxon>Bacillati</taxon>
        <taxon>Actinomycetota</taxon>
        <taxon>Actinomycetes</taxon>
        <taxon>Bifidobacteriales</taxon>
        <taxon>Bifidobacteriaceae</taxon>
        <taxon>Bifidobacterium</taxon>
    </lineage>
</organism>
<dbReference type="Gene3D" id="3.40.50.1000">
    <property type="entry name" value="HAD superfamily/HAD-like"/>
    <property type="match status" value="2"/>
</dbReference>
<dbReference type="Gene3D" id="3.40.1110.10">
    <property type="entry name" value="Calcium-transporting ATPase, cytoplasmic domain N"/>
    <property type="match status" value="3"/>
</dbReference>
<protein>
    <submittedName>
        <fullName evidence="14">P-type HAD superfamily ATPase</fullName>
        <ecNumber evidence="14">3.6.3.8</ecNumber>
    </submittedName>
</protein>
<feature type="transmembrane region" description="Helical" evidence="12">
    <location>
        <begin position="285"/>
        <end position="311"/>
    </location>
</feature>
<dbReference type="AlphaFoldDB" id="A0A087EBL2"/>
<evidence type="ECO:0000256" key="12">
    <source>
        <dbReference type="SAM" id="Phobius"/>
    </source>
</evidence>
<dbReference type="InterPro" id="IPR050510">
    <property type="entry name" value="Cation_transp_ATPase_P-type"/>
</dbReference>
<keyword evidence="7" id="KW-1278">Translocase</keyword>
<keyword evidence="3" id="KW-1003">Cell membrane</keyword>
<feature type="compositionally biased region" description="Basic and acidic residues" evidence="11">
    <location>
        <begin position="429"/>
        <end position="442"/>
    </location>
</feature>
<keyword evidence="6" id="KW-0067">ATP-binding</keyword>
<gene>
    <name evidence="14" type="ORF">BISU_1279</name>
</gene>
<dbReference type="STRING" id="77635.BISU_1279"/>
<dbReference type="InterPro" id="IPR044492">
    <property type="entry name" value="P_typ_ATPase_HD_dom"/>
</dbReference>
<dbReference type="PANTHER" id="PTHR43294:SF21">
    <property type="entry name" value="CATION TRANSPORTING ATPASE"/>
    <property type="match status" value="1"/>
</dbReference>
<dbReference type="InterPro" id="IPR004014">
    <property type="entry name" value="ATPase_P-typ_cation-transptr_N"/>
</dbReference>
<feature type="transmembrane region" description="Helical" evidence="12">
    <location>
        <begin position="1139"/>
        <end position="1159"/>
    </location>
</feature>
<keyword evidence="4 12" id="KW-0812">Transmembrane</keyword>
<feature type="transmembrane region" description="Helical" evidence="12">
    <location>
        <begin position="91"/>
        <end position="108"/>
    </location>
</feature>
<dbReference type="EMBL" id="JGZR01000001">
    <property type="protein sequence ID" value="KFJ05163.1"/>
    <property type="molecule type" value="Genomic_DNA"/>
</dbReference>
<evidence type="ECO:0000259" key="13">
    <source>
        <dbReference type="SMART" id="SM00831"/>
    </source>
</evidence>
<dbReference type="eggNOG" id="COG0474">
    <property type="taxonomic scope" value="Bacteria"/>
</dbReference>
<keyword evidence="15" id="KW-1185">Reference proteome</keyword>
<dbReference type="FunFam" id="3.40.50.1000:FF:000028">
    <property type="entry name" value="Calcium-transporting P-type ATPase, putative"/>
    <property type="match status" value="1"/>
</dbReference>
<dbReference type="EC" id="3.6.3.8" evidence="14"/>
<dbReference type="InterPro" id="IPR023214">
    <property type="entry name" value="HAD_sf"/>
</dbReference>
<dbReference type="PROSITE" id="PS00154">
    <property type="entry name" value="ATPASE_E1_E2"/>
    <property type="match status" value="1"/>
</dbReference>
<dbReference type="SMART" id="SM00831">
    <property type="entry name" value="Cation_ATPase_N"/>
    <property type="match status" value="1"/>
</dbReference>
<dbReference type="PRINTS" id="PR00119">
    <property type="entry name" value="CATATPASE"/>
</dbReference>
<feature type="transmembrane region" description="Helical" evidence="12">
    <location>
        <begin position="1104"/>
        <end position="1127"/>
    </location>
</feature>
<dbReference type="InterPro" id="IPR059000">
    <property type="entry name" value="ATPase_P-type_domA"/>
</dbReference>
<evidence type="ECO:0000313" key="14">
    <source>
        <dbReference type="EMBL" id="KFJ05163.1"/>
    </source>
</evidence>
<dbReference type="PRINTS" id="PR00121">
    <property type="entry name" value="NAKATPASE"/>
</dbReference>
<feature type="domain" description="Cation-transporting P-type ATPase N-terminal" evidence="13">
    <location>
        <begin position="15"/>
        <end position="88"/>
    </location>
</feature>
<accession>A0A087EBL2</accession>
<dbReference type="InterPro" id="IPR036412">
    <property type="entry name" value="HAD-like_sf"/>
</dbReference>
<dbReference type="RefSeq" id="WP_051921987.1">
    <property type="nucleotide sequence ID" value="NZ_CP062939.1"/>
</dbReference>
<dbReference type="GO" id="GO:0016887">
    <property type="term" value="F:ATP hydrolysis activity"/>
    <property type="evidence" value="ECO:0007669"/>
    <property type="project" value="InterPro"/>
</dbReference>
<dbReference type="GO" id="GO:0005524">
    <property type="term" value="F:ATP binding"/>
    <property type="evidence" value="ECO:0007669"/>
    <property type="project" value="UniProtKB-KW"/>
</dbReference>